<gene>
    <name evidence="1" type="ORF">CYMTET_49930</name>
</gene>
<dbReference type="AlphaFoldDB" id="A0AAE0BP95"/>
<protein>
    <submittedName>
        <fullName evidence="1">Uncharacterized protein</fullName>
    </submittedName>
</protein>
<evidence type="ECO:0000313" key="2">
    <source>
        <dbReference type="Proteomes" id="UP001190700"/>
    </source>
</evidence>
<evidence type="ECO:0000313" key="1">
    <source>
        <dbReference type="EMBL" id="KAK3240226.1"/>
    </source>
</evidence>
<dbReference type="Proteomes" id="UP001190700">
    <property type="component" value="Unassembled WGS sequence"/>
</dbReference>
<proteinExistence type="predicted"/>
<organism evidence="1 2">
    <name type="scientific">Cymbomonas tetramitiformis</name>
    <dbReference type="NCBI Taxonomy" id="36881"/>
    <lineage>
        <taxon>Eukaryota</taxon>
        <taxon>Viridiplantae</taxon>
        <taxon>Chlorophyta</taxon>
        <taxon>Pyramimonadophyceae</taxon>
        <taxon>Pyramimonadales</taxon>
        <taxon>Pyramimonadaceae</taxon>
        <taxon>Cymbomonas</taxon>
    </lineage>
</organism>
<dbReference type="EMBL" id="LGRX02033708">
    <property type="protein sequence ID" value="KAK3240226.1"/>
    <property type="molecule type" value="Genomic_DNA"/>
</dbReference>
<accession>A0AAE0BP95</accession>
<name>A0AAE0BP95_9CHLO</name>
<keyword evidence="2" id="KW-1185">Reference proteome</keyword>
<comment type="caution">
    <text evidence="1">The sequence shown here is derived from an EMBL/GenBank/DDBJ whole genome shotgun (WGS) entry which is preliminary data.</text>
</comment>
<sequence length="212" mass="23664">MVENDMRSSDDSGSMASAIRDQHLRPAPHFGSSALRAHKDQIVYSQKNGDRTLYIGVLSTDPVVVLMNRAIDAHAAFLQKLRANIEFAERNPWSPSPSQLVVARDDTLALERYAAHLKIRAADGKCVLAACVPMIDPDYIAFVHMLCNSSTRCLHLRDHLILSEFRQHRDDASFCEHVRVSVEGVYAVLDDALGLCKTMNAKQVVHDAYRHA</sequence>
<reference evidence="1 2" key="1">
    <citation type="journal article" date="2015" name="Genome Biol. Evol.">
        <title>Comparative Genomics of a Bacterivorous Green Alga Reveals Evolutionary Causalities and Consequences of Phago-Mixotrophic Mode of Nutrition.</title>
        <authorList>
            <person name="Burns J.A."/>
            <person name="Paasch A."/>
            <person name="Narechania A."/>
            <person name="Kim E."/>
        </authorList>
    </citation>
    <scope>NUCLEOTIDE SEQUENCE [LARGE SCALE GENOMIC DNA]</scope>
    <source>
        <strain evidence="1 2">PLY_AMNH</strain>
    </source>
</reference>